<feature type="region of interest" description="Disordered" evidence="1">
    <location>
        <begin position="1"/>
        <end position="70"/>
    </location>
</feature>
<sequence length="70" mass="7792">MLPEEIDPKDPLSEEDENAVDDTAPVEDDGSPILDEEDLEENDLSEDEAEEVEWDGTEQGAETEDSEDQP</sequence>
<feature type="compositionally biased region" description="Basic and acidic residues" evidence="1">
    <location>
        <begin position="1"/>
        <end position="12"/>
    </location>
</feature>
<dbReference type="EMBL" id="CP107006">
    <property type="protein sequence ID" value="UYQ91007.1"/>
    <property type="molecule type" value="Genomic_DNA"/>
</dbReference>
<evidence type="ECO:0000313" key="3">
    <source>
        <dbReference type="Proteomes" id="UP001162741"/>
    </source>
</evidence>
<evidence type="ECO:0000256" key="1">
    <source>
        <dbReference type="SAM" id="MobiDB-lite"/>
    </source>
</evidence>
<organism evidence="2 3">
    <name type="scientific">Chitinophaga horti</name>
    <dbReference type="NCBI Taxonomy" id="2920382"/>
    <lineage>
        <taxon>Bacteria</taxon>
        <taxon>Pseudomonadati</taxon>
        <taxon>Bacteroidota</taxon>
        <taxon>Chitinophagia</taxon>
        <taxon>Chitinophagales</taxon>
        <taxon>Chitinophagaceae</taxon>
        <taxon>Chitinophaga</taxon>
    </lineage>
</organism>
<proteinExistence type="predicted"/>
<dbReference type="Proteomes" id="UP001162741">
    <property type="component" value="Chromosome"/>
</dbReference>
<keyword evidence="3" id="KW-1185">Reference proteome</keyword>
<dbReference type="RefSeq" id="WP_244843555.1">
    <property type="nucleotide sequence ID" value="NZ_CP107006.1"/>
</dbReference>
<evidence type="ECO:0000313" key="2">
    <source>
        <dbReference type="EMBL" id="UYQ91007.1"/>
    </source>
</evidence>
<accession>A0ABY6IYL4</accession>
<protein>
    <submittedName>
        <fullName evidence="2">Uncharacterized protein</fullName>
    </submittedName>
</protein>
<reference evidence="2" key="1">
    <citation type="submission" date="2022-10" db="EMBL/GenBank/DDBJ databases">
        <title>Chitinophaga sp. nov., isolated from soil.</title>
        <authorList>
            <person name="Jeon C.O."/>
        </authorList>
    </citation>
    <scope>NUCLEOTIDE SEQUENCE</scope>
    <source>
        <strain evidence="2">R8</strain>
    </source>
</reference>
<feature type="compositionally biased region" description="Acidic residues" evidence="1">
    <location>
        <begin position="13"/>
        <end position="70"/>
    </location>
</feature>
<gene>
    <name evidence="2" type="ORF">MKQ68_12980</name>
</gene>
<name>A0ABY6IYL4_9BACT</name>